<keyword evidence="2" id="KW-0378">Hydrolase</keyword>
<dbReference type="PANTHER" id="PTHR43788">
    <property type="entry name" value="DNA2/NAM7 HELICASE FAMILY MEMBER"/>
    <property type="match status" value="1"/>
</dbReference>
<dbReference type="RefSeq" id="WP_244186165.1">
    <property type="nucleotide sequence ID" value="NZ_CP024915.1"/>
</dbReference>
<keyword evidence="4" id="KW-0067">ATP-binding</keyword>
<accession>A0A2L0UBY7</accession>
<dbReference type="InterPro" id="IPR027417">
    <property type="entry name" value="P-loop_NTPase"/>
</dbReference>
<reference evidence="6 7" key="1">
    <citation type="submission" date="2017-11" db="EMBL/GenBank/DDBJ databases">
        <title>Draft genome of Arthrobacter agilis strain UMCV2, a plant growth-promoting rhizobacterium and biocontrol capacity of phytopathogenic fungi.</title>
        <authorList>
            <person name="Martinez-Camara R."/>
            <person name="Santoyo G."/>
            <person name="Moreno-Hagelsieb G."/>
            <person name="Valencia-Cantero E."/>
        </authorList>
    </citation>
    <scope>NUCLEOTIDE SEQUENCE [LARGE SCALE GENOMIC DNA]</scope>
    <source>
        <strain evidence="6 7">UMCV2</strain>
    </source>
</reference>
<dbReference type="Proteomes" id="UP000239187">
    <property type="component" value="Chromosome"/>
</dbReference>
<dbReference type="SUPFAM" id="SSF52540">
    <property type="entry name" value="P-loop containing nucleoside triphosphate hydrolases"/>
    <property type="match status" value="1"/>
</dbReference>
<protein>
    <submittedName>
        <fullName evidence="6">Nuclease</fullName>
    </submittedName>
</protein>
<evidence type="ECO:0000256" key="1">
    <source>
        <dbReference type="ARBA" id="ARBA00022741"/>
    </source>
</evidence>
<dbReference type="GO" id="GO:0016787">
    <property type="term" value="F:hydrolase activity"/>
    <property type="evidence" value="ECO:0007669"/>
    <property type="project" value="UniProtKB-KW"/>
</dbReference>
<dbReference type="CDD" id="cd18808">
    <property type="entry name" value="SF1_C_Upf1"/>
    <property type="match status" value="1"/>
</dbReference>
<dbReference type="PANTHER" id="PTHR43788:SF8">
    <property type="entry name" value="DNA-BINDING PROTEIN SMUBP-2"/>
    <property type="match status" value="1"/>
</dbReference>
<evidence type="ECO:0000256" key="3">
    <source>
        <dbReference type="ARBA" id="ARBA00022806"/>
    </source>
</evidence>
<dbReference type="InterPro" id="IPR041679">
    <property type="entry name" value="DNA2/NAM7-like_C"/>
</dbReference>
<dbReference type="AlphaFoldDB" id="A0A2L0UBY7"/>
<sequence length="210" mass="22335">TLPPDVGYFLADTWRMHPDLCRAVSRFAYDGRLTTAPAARERLLAGQAPGIECVSVDHDGNATSSVEEAAEVLAQVRRHLGVPWTPDAGAPPRPLGQADLLVVAAYNAQVQLVRETLSAAGYRNVRVGTVDRFQGQQAAVVIVSMAASSAAEAPRGIGFLLNRNRINVAVSRGQWRAVIVRSPRLTHHLPATPAALEELGAFIGLCDGTG</sequence>
<evidence type="ECO:0000313" key="7">
    <source>
        <dbReference type="Proteomes" id="UP000239187"/>
    </source>
</evidence>
<organism evidence="6 7">
    <name type="scientific">Arthrobacter agilis</name>
    <dbReference type="NCBI Taxonomy" id="37921"/>
    <lineage>
        <taxon>Bacteria</taxon>
        <taxon>Bacillati</taxon>
        <taxon>Actinomycetota</taxon>
        <taxon>Actinomycetes</taxon>
        <taxon>Micrococcales</taxon>
        <taxon>Micrococcaceae</taxon>
        <taxon>Arthrobacter</taxon>
    </lineage>
</organism>
<dbReference type="InterPro" id="IPR047187">
    <property type="entry name" value="SF1_C_Upf1"/>
</dbReference>
<dbReference type="EMBL" id="CP024915">
    <property type="protein sequence ID" value="AUZ86737.1"/>
    <property type="molecule type" value="Genomic_DNA"/>
</dbReference>
<name>A0A2L0UBY7_9MICC</name>
<keyword evidence="3" id="KW-0347">Helicase</keyword>
<gene>
    <name evidence="6" type="ORF">CVO76_03080</name>
</gene>
<dbReference type="Pfam" id="PF13087">
    <property type="entry name" value="AAA_12"/>
    <property type="match status" value="1"/>
</dbReference>
<dbReference type="Gene3D" id="3.40.50.300">
    <property type="entry name" value="P-loop containing nucleotide triphosphate hydrolases"/>
    <property type="match status" value="1"/>
</dbReference>
<dbReference type="GO" id="GO:0043139">
    <property type="term" value="F:5'-3' DNA helicase activity"/>
    <property type="evidence" value="ECO:0007669"/>
    <property type="project" value="TreeGrafter"/>
</dbReference>
<dbReference type="GO" id="GO:0005524">
    <property type="term" value="F:ATP binding"/>
    <property type="evidence" value="ECO:0007669"/>
    <property type="project" value="UniProtKB-KW"/>
</dbReference>
<evidence type="ECO:0000256" key="2">
    <source>
        <dbReference type="ARBA" id="ARBA00022801"/>
    </source>
</evidence>
<feature type="non-terminal residue" evidence="6">
    <location>
        <position position="1"/>
    </location>
</feature>
<proteinExistence type="predicted"/>
<evidence type="ECO:0000256" key="4">
    <source>
        <dbReference type="ARBA" id="ARBA00022840"/>
    </source>
</evidence>
<dbReference type="InterPro" id="IPR050534">
    <property type="entry name" value="Coronavir_polyprotein_1ab"/>
</dbReference>
<evidence type="ECO:0000313" key="6">
    <source>
        <dbReference type="EMBL" id="AUZ86737.1"/>
    </source>
</evidence>
<feature type="domain" description="DNA2/NAM7 helicase-like C-terminal" evidence="5">
    <location>
        <begin position="8"/>
        <end position="180"/>
    </location>
</feature>
<keyword evidence="1" id="KW-0547">Nucleotide-binding</keyword>
<evidence type="ECO:0000259" key="5">
    <source>
        <dbReference type="Pfam" id="PF13087"/>
    </source>
</evidence>